<feature type="domain" description="VOC" evidence="1">
    <location>
        <begin position="7"/>
        <end position="127"/>
    </location>
</feature>
<dbReference type="PROSITE" id="PS51819">
    <property type="entry name" value="VOC"/>
    <property type="match status" value="1"/>
</dbReference>
<reference evidence="3" key="1">
    <citation type="journal article" date="2019" name="Int. J. Syst. Evol. Microbiol.">
        <title>The Global Catalogue of Microorganisms (GCM) 10K type strain sequencing project: providing services to taxonomists for standard genome sequencing and annotation.</title>
        <authorList>
            <consortium name="The Broad Institute Genomics Platform"/>
            <consortium name="The Broad Institute Genome Sequencing Center for Infectious Disease"/>
            <person name="Wu L."/>
            <person name="Ma J."/>
        </authorList>
    </citation>
    <scope>NUCLEOTIDE SEQUENCE [LARGE SCALE GENOMIC DNA]</scope>
    <source>
        <strain evidence="3">JCM 18298</strain>
    </source>
</reference>
<dbReference type="CDD" id="cd06587">
    <property type="entry name" value="VOC"/>
    <property type="match status" value="1"/>
</dbReference>
<dbReference type="RefSeq" id="WP_345495942.1">
    <property type="nucleotide sequence ID" value="NZ_BAABJM010000002.1"/>
</dbReference>
<dbReference type="InterPro" id="IPR037523">
    <property type="entry name" value="VOC_core"/>
</dbReference>
<dbReference type="InterPro" id="IPR029068">
    <property type="entry name" value="Glyas_Bleomycin-R_OHBP_Dase"/>
</dbReference>
<evidence type="ECO:0000313" key="2">
    <source>
        <dbReference type="EMBL" id="GAA5054657.1"/>
    </source>
</evidence>
<dbReference type="InterPro" id="IPR004360">
    <property type="entry name" value="Glyas_Fos-R_dOase_dom"/>
</dbReference>
<protein>
    <submittedName>
        <fullName evidence="2">VOC family protein</fullName>
    </submittedName>
</protein>
<comment type="caution">
    <text evidence="2">The sequence shown here is derived from an EMBL/GenBank/DDBJ whole genome shotgun (WGS) entry which is preliminary data.</text>
</comment>
<proteinExistence type="predicted"/>
<evidence type="ECO:0000313" key="3">
    <source>
        <dbReference type="Proteomes" id="UP001500603"/>
    </source>
</evidence>
<sequence length="178" mass="19451">MSISPVRLNHAVLVVADLDRSVRFYTEVFNMELSSREPQLNAAFLRLPRSGNHHDLGLMGLAGATPPPARSVGLYHLGWQLDTIEELVELREILINAGAFTGESSHGATKSVYGSDPDGHGFEVMWMLPREAWGKYENAAVVEELDLRGEVAAWSGRRTAGEIVHESAVAPESTSRTA</sequence>
<evidence type="ECO:0000259" key="1">
    <source>
        <dbReference type="PROSITE" id="PS51819"/>
    </source>
</evidence>
<dbReference type="Pfam" id="PF00903">
    <property type="entry name" value="Glyoxalase"/>
    <property type="match status" value="1"/>
</dbReference>
<dbReference type="PANTHER" id="PTHR43279">
    <property type="entry name" value="CATECHOL-2,3-DIOXYGENASE"/>
    <property type="match status" value="1"/>
</dbReference>
<dbReference type="Proteomes" id="UP001500603">
    <property type="component" value="Unassembled WGS sequence"/>
</dbReference>
<dbReference type="Gene3D" id="3.10.180.10">
    <property type="entry name" value="2,3-Dihydroxybiphenyl 1,2-Dioxygenase, domain 1"/>
    <property type="match status" value="1"/>
</dbReference>
<dbReference type="SUPFAM" id="SSF54593">
    <property type="entry name" value="Glyoxalase/Bleomycin resistance protein/Dihydroxybiphenyl dioxygenase"/>
    <property type="match status" value="1"/>
</dbReference>
<name>A0ABP9KDK7_9NOCA</name>
<keyword evidence="3" id="KW-1185">Reference proteome</keyword>
<accession>A0ABP9KDK7</accession>
<organism evidence="2 3">
    <name type="scientific">Nocardia callitridis</name>
    <dbReference type="NCBI Taxonomy" id="648753"/>
    <lineage>
        <taxon>Bacteria</taxon>
        <taxon>Bacillati</taxon>
        <taxon>Actinomycetota</taxon>
        <taxon>Actinomycetes</taxon>
        <taxon>Mycobacteriales</taxon>
        <taxon>Nocardiaceae</taxon>
        <taxon>Nocardia</taxon>
    </lineage>
</organism>
<dbReference type="PANTHER" id="PTHR43279:SF1">
    <property type="entry name" value="CATECHOL-2,3-DIOXYGENASE"/>
    <property type="match status" value="1"/>
</dbReference>
<gene>
    <name evidence="2" type="ORF">GCM10023318_29920</name>
</gene>
<dbReference type="EMBL" id="BAABJM010000002">
    <property type="protein sequence ID" value="GAA5054657.1"/>
    <property type="molecule type" value="Genomic_DNA"/>
</dbReference>